<evidence type="ECO:0000256" key="1">
    <source>
        <dbReference type="SAM" id="MobiDB-lite"/>
    </source>
</evidence>
<evidence type="ECO:0000313" key="2">
    <source>
        <dbReference type="EMBL" id="EOB11657.1"/>
    </source>
</evidence>
<dbReference type="HOGENOM" id="CLU_1741096_0_0_1"/>
<dbReference type="AlphaFoldDB" id="R0KNC4"/>
<dbReference type="VEuPathDB" id="MicrosporidiaDB:NBO_962g0001"/>
<feature type="region of interest" description="Disordered" evidence="1">
    <location>
        <begin position="79"/>
        <end position="150"/>
    </location>
</feature>
<accession>R0KNC4</accession>
<keyword evidence="3" id="KW-1185">Reference proteome</keyword>
<feature type="compositionally biased region" description="Basic and acidic residues" evidence="1">
    <location>
        <begin position="79"/>
        <end position="100"/>
    </location>
</feature>
<sequence>MDVLSQEDREFMTRIGNLYDQLDPIFNLVKKTESLVVFEDDTMSLNVHQNLFDDKNQIGNDHVKNDINRMSDEELVYVEKNKTDDNENEASLKDSYRLDENNPSTHANLDESQETGNEQKIDDFCSETSNDSFIDENPISDESQIDIKSK</sequence>
<reference evidence="2 3" key="1">
    <citation type="journal article" date="2013" name="BMC Genomics">
        <title>Comparative genomics of parasitic silkworm microsporidia reveal an association between genome expansion and host adaptation.</title>
        <authorList>
            <person name="Pan G."/>
            <person name="Xu J."/>
            <person name="Li T."/>
            <person name="Xia Q."/>
            <person name="Liu S.L."/>
            <person name="Zhang G."/>
            <person name="Li S."/>
            <person name="Li C."/>
            <person name="Liu H."/>
            <person name="Yang L."/>
            <person name="Liu T."/>
            <person name="Zhang X."/>
            <person name="Wu Z."/>
            <person name="Fan W."/>
            <person name="Dang X."/>
            <person name="Xiang H."/>
            <person name="Tao M."/>
            <person name="Li Y."/>
            <person name="Hu J."/>
            <person name="Li Z."/>
            <person name="Lin L."/>
            <person name="Luo J."/>
            <person name="Geng L."/>
            <person name="Wang L."/>
            <person name="Long M."/>
            <person name="Wan Y."/>
            <person name="He N."/>
            <person name="Zhang Z."/>
            <person name="Lu C."/>
            <person name="Keeling P.J."/>
            <person name="Wang J."/>
            <person name="Xiang Z."/>
            <person name="Zhou Z."/>
        </authorList>
    </citation>
    <scope>NUCLEOTIDE SEQUENCE [LARGE SCALE GENOMIC DNA]</scope>
    <source>
        <strain evidence="3">CQ1 / CVCC 102059</strain>
    </source>
</reference>
<dbReference type="EMBL" id="KB909869">
    <property type="protein sequence ID" value="EOB11657.1"/>
    <property type="molecule type" value="Genomic_DNA"/>
</dbReference>
<dbReference type="Proteomes" id="UP000016927">
    <property type="component" value="Unassembled WGS sequence"/>
</dbReference>
<evidence type="ECO:0000313" key="3">
    <source>
        <dbReference type="Proteomes" id="UP000016927"/>
    </source>
</evidence>
<name>R0KNC4_NOSB1</name>
<proteinExistence type="predicted"/>
<organism evidence="2 3">
    <name type="scientific">Nosema bombycis (strain CQ1 / CVCC 102059)</name>
    <name type="common">Microsporidian parasite</name>
    <name type="synonym">Pebrine of silkworm</name>
    <dbReference type="NCBI Taxonomy" id="578461"/>
    <lineage>
        <taxon>Eukaryota</taxon>
        <taxon>Fungi</taxon>
        <taxon>Fungi incertae sedis</taxon>
        <taxon>Microsporidia</taxon>
        <taxon>Nosematidae</taxon>
        <taxon>Nosema</taxon>
    </lineage>
</organism>
<protein>
    <submittedName>
        <fullName evidence="2">Uncharacterized protein</fullName>
    </submittedName>
</protein>
<gene>
    <name evidence="2" type="ORF">NBO_962g0001</name>
</gene>